<feature type="compositionally biased region" description="Basic and acidic residues" evidence="1">
    <location>
        <begin position="95"/>
        <end position="107"/>
    </location>
</feature>
<keyword evidence="3" id="KW-1185">Reference proteome</keyword>
<accession>A0A316Z132</accession>
<protein>
    <submittedName>
        <fullName evidence="2">Uncharacterized protein</fullName>
    </submittedName>
</protein>
<feature type="region of interest" description="Disordered" evidence="1">
    <location>
        <begin position="95"/>
        <end position="124"/>
    </location>
</feature>
<dbReference type="AlphaFoldDB" id="A0A316Z132"/>
<organism evidence="2 3">
    <name type="scientific">Acaromyces ingoldii</name>
    <dbReference type="NCBI Taxonomy" id="215250"/>
    <lineage>
        <taxon>Eukaryota</taxon>
        <taxon>Fungi</taxon>
        <taxon>Dikarya</taxon>
        <taxon>Basidiomycota</taxon>
        <taxon>Ustilaginomycotina</taxon>
        <taxon>Exobasidiomycetes</taxon>
        <taxon>Exobasidiales</taxon>
        <taxon>Cryptobasidiaceae</taxon>
        <taxon>Acaromyces</taxon>
    </lineage>
</organism>
<name>A0A316Z132_9BASI</name>
<dbReference type="InParanoid" id="A0A316Z132"/>
<dbReference type="RefSeq" id="XP_025381063.1">
    <property type="nucleotide sequence ID" value="XM_025524697.1"/>
</dbReference>
<proteinExistence type="predicted"/>
<feature type="compositionally biased region" description="Polar residues" evidence="1">
    <location>
        <begin position="1"/>
        <end position="11"/>
    </location>
</feature>
<reference evidence="2 3" key="1">
    <citation type="journal article" date="2018" name="Mol. Biol. Evol.">
        <title>Broad Genomic Sampling Reveals a Smut Pathogenic Ancestry of the Fungal Clade Ustilaginomycotina.</title>
        <authorList>
            <person name="Kijpornyongpan T."/>
            <person name="Mondo S.J."/>
            <person name="Barry K."/>
            <person name="Sandor L."/>
            <person name="Lee J."/>
            <person name="Lipzen A."/>
            <person name="Pangilinan J."/>
            <person name="LaButti K."/>
            <person name="Hainaut M."/>
            <person name="Henrissat B."/>
            <person name="Grigoriev I.V."/>
            <person name="Spatafora J.W."/>
            <person name="Aime M.C."/>
        </authorList>
    </citation>
    <scope>NUCLEOTIDE SEQUENCE [LARGE SCALE GENOMIC DNA]</scope>
    <source>
        <strain evidence="2 3">MCA 4198</strain>
    </source>
</reference>
<feature type="compositionally biased region" description="Basic and acidic residues" evidence="1">
    <location>
        <begin position="230"/>
        <end position="242"/>
    </location>
</feature>
<feature type="region of interest" description="Disordered" evidence="1">
    <location>
        <begin position="1"/>
        <end position="48"/>
    </location>
</feature>
<dbReference type="EMBL" id="KZ819634">
    <property type="protein sequence ID" value="PWN93865.1"/>
    <property type="molecule type" value="Genomic_DNA"/>
</dbReference>
<dbReference type="Proteomes" id="UP000245768">
    <property type="component" value="Unassembled WGS sequence"/>
</dbReference>
<sequence>MKSLPSESTANDLPEIEEEDAGLRTPPIPPLSSPDGPSAGPSNLPLSSIDSEPVPVHFTLLQPDWPRWLSSRIHSAFQWQCCEFVEGHNALSRVKAEKGEHGPKEGESTTTTASKKRRRTSRPSVTRFIWRQKWICVHSRSAAASIRTEEAVQATCPARFEAILGGEGQDEVHVVWAFDHANHPADEQVPLALAIEEGKAIAQAEAAACSMDRLAALPAEKGGGEGNNDGIKDGSDRSSERTRIPMPLRDYMRNAIRRGETFAAFQDDLAKGGLACIGYLGWEARLSRGDFHNAVQAVRSKRKEQGIDVTLKEAEAGMDLKSRIKADWPAQVQPPVELLQRSIALVKAVSAGQKLDDGELGRKRKTEKRPTRLQNLTKLCDELDGCNELFQAVVQRYEEAPSGDARFAKYRAAEARATETLSDLIETVVTFREKLKEALLKKQQDEEHGSGSAEASSPLPHPHAYSHHNGNRSPLASTIPHVAPQ</sequence>
<gene>
    <name evidence="2" type="ORF">FA10DRAFT_299205</name>
</gene>
<evidence type="ECO:0000313" key="3">
    <source>
        <dbReference type="Proteomes" id="UP000245768"/>
    </source>
</evidence>
<dbReference type="GeneID" id="37046613"/>
<evidence type="ECO:0000256" key="1">
    <source>
        <dbReference type="SAM" id="MobiDB-lite"/>
    </source>
</evidence>
<evidence type="ECO:0000313" key="2">
    <source>
        <dbReference type="EMBL" id="PWN93865.1"/>
    </source>
</evidence>
<feature type="region of interest" description="Disordered" evidence="1">
    <location>
        <begin position="441"/>
        <end position="485"/>
    </location>
</feature>
<feature type="region of interest" description="Disordered" evidence="1">
    <location>
        <begin position="218"/>
        <end position="242"/>
    </location>
</feature>